<evidence type="ECO:0000313" key="2">
    <source>
        <dbReference type="Proteomes" id="UP000190541"/>
    </source>
</evidence>
<dbReference type="RefSeq" id="WP_079717881.1">
    <property type="nucleotide sequence ID" value="NZ_FUYS01000009.1"/>
</dbReference>
<evidence type="ECO:0000313" key="1">
    <source>
        <dbReference type="EMBL" id="SKB81201.1"/>
    </source>
</evidence>
<keyword evidence="2" id="KW-1185">Reference proteome</keyword>
<gene>
    <name evidence="1" type="ORF">SAMN05660226_03225</name>
</gene>
<dbReference type="EMBL" id="FUYS01000009">
    <property type="protein sequence ID" value="SKB81201.1"/>
    <property type="molecule type" value="Genomic_DNA"/>
</dbReference>
<proteinExistence type="predicted"/>
<protein>
    <recommendedName>
        <fullName evidence="3">Addiction module component</fullName>
    </recommendedName>
</protein>
<organism evidence="1 2">
    <name type="scientific">Parapedobacter luteus</name>
    <dbReference type="NCBI Taxonomy" id="623280"/>
    <lineage>
        <taxon>Bacteria</taxon>
        <taxon>Pseudomonadati</taxon>
        <taxon>Bacteroidota</taxon>
        <taxon>Sphingobacteriia</taxon>
        <taxon>Sphingobacteriales</taxon>
        <taxon>Sphingobacteriaceae</taxon>
        <taxon>Parapedobacter</taxon>
    </lineage>
</organism>
<dbReference type="OrthoDB" id="1122566at2"/>
<reference evidence="1 2" key="1">
    <citation type="submission" date="2017-02" db="EMBL/GenBank/DDBJ databases">
        <authorList>
            <person name="Peterson S.W."/>
        </authorList>
    </citation>
    <scope>NUCLEOTIDE SEQUENCE [LARGE SCALE GENOMIC DNA]</scope>
    <source>
        <strain evidence="1 2">DSM 22899</strain>
    </source>
</reference>
<dbReference type="AlphaFoldDB" id="A0A1T5EBG1"/>
<accession>A0A1T5EBG1</accession>
<evidence type="ECO:0008006" key="3">
    <source>
        <dbReference type="Google" id="ProtNLM"/>
    </source>
</evidence>
<name>A0A1T5EBG1_9SPHI</name>
<sequence>MSTLELKDMLIHRIAEIDDVQFLEAIKTILDAKTETQAINLIQAQVQEIQASREDIAGGRFVDQDDLDTEYDAWRKRR</sequence>
<dbReference type="Proteomes" id="UP000190541">
    <property type="component" value="Unassembled WGS sequence"/>
</dbReference>